<reference evidence="2 3" key="1">
    <citation type="submission" date="2020-04" db="EMBL/GenBank/DDBJ databases">
        <authorList>
            <person name="Alioto T."/>
            <person name="Alioto T."/>
            <person name="Gomez Garrido J."/>
        </authorList>
    </citation>
    <scope>NUCLEOTIDE SEQUENCE [LARGE SCALE GENOMIC DNA]</scope>
</reference>
<dbReference type="AlphaFoldDB" id="A0A8S1DZQ3"/>
<keyword evidence="3" id="KW-1185">Reference proteome</keyword>
<keyword evidence="1" id="KW-1133">Transmembrane helix</keyword>
<gene>
    <name evidence="2" type="ORF">CLODIP_2_CD03192</name>
</gene>
<organism evidence="2 3">
    <name type="scientific">Cloeon dipterum</name>
    <dbReference type="NCBI Taxonomy" id="197152"/>
    <lineage>
        <taxon>Eukaryota</taxon>
        <taxon>Metazoa</taxon>
        <taxon>Ecdysozoa</taxon>
        <taxon>Arthropoda</taxon>
        <taxon>Hexapoda</taxon>
        <taxon>Insecta</taxon>
        <taxon>Pterygota</taxon>
        <taxon>Palaeoptera</taxon>
        <taxon>Ephemeroptera</taxon>
        <taxon>Pisciforma</taxon>
        <taxon>Baetidae</taxon>
        <taxon>Cloeon</taxon>
    </lineage>
</organism>
<keyword evidence="1" id="KW-0472">Membrane</keyword>
<accession>A0A8S1DZQ3</accession>
<evidence type="ECO:0000256" key="1">
    <source>
        <dbReference type="SAM" id="Phobius"/>
    </source>
</evidence>
<dbReference type="OrthoDB" id="1600340at2759"/>
<dbReference type="Proteomes" id="UP000494165">
    <property type="component" value="Unassembled WGS sequence"/>
</dbReference>
<sequence>EPPGPETQVALLQSGSSQGMLIALTVIACVALALLVVGFVLQRRYDRQRRALATKMGRCRRPRNGDVRLTNPKFGI</sequence>
<proteinExistence type="predicted"/>
<evidence type="ECO:0000313" key="2">
    <source>
        <dbReference type="EMBL" id="CAB3386626.1"/>
    </source>
</evidence>
<protein>
    <submittedName>
        <fullName evidence="2">Uncharacterized protein</fullName>
    </submittedName>
</protein>
<dbReference type="EMBL" id="CADEPI010000498">
    <property type="protein sequence ID" value="CAB3386626.1"/>
    <property type="molecule type" value="Genomic_DNA"/>
</dbReference>
<feature type="non-terminal residue" evidence="2">
    <location>
        <position position="1"/>
    </location>
</feature>
<comment type="caution">
    <text evidence="2">The sequence shown here is derived from an EMBL/GenBank/DDBJ whole genome shotgun (WGS) entry which is preliminary data.</text>
</comment>
<name>A0A8S1DZQ3_9INSE</name>
<feature type="transmembrane region" description="Helical" evidence="1">
    <location>
        <begin position="20"/>
        <end position="41"/>
    </location>
</feature>
<evidence type="ECO:0000313" key="3">
    <source>
        <dbReference type="Proteomes" id="UP000494165"/>
    </source>
</evidence>
<keyword evidence="1" id="KW-0812">Transmembrane</keyword>